<evidence type="ECO:0000256" key="1">
    <source>
        <dbReference type="SAM" id="MobiDB-lite"/>
    </source>
</evidence>
<accession>A0A5C2S414</accession>
<sequence>MDDLIATHAATMQDPVIGPVDDVEIDGVTNATTKRQRTVPNGIHDTDSDCE</sequence>
<gene>
    <name evidence="2" type="ORF">L227DRAFT_577282</name>
</gene>
<name>A0A5C2S414_9APHY</name>
<organism evidence="2 3">
    <name type="scientific">Lentinus tigrinus ALCF2SS1-6</name>
    <dbReference type="NCBI Taxonomy" id="1328759"/>
    <lineage>
        <taxon>Eukaryota</taxon>
        <taxon>Fungi</taxon>
        <taxon>Dikarya</taxon>
        <taxon>Basidiomycota</taxon>
        <taxon>Agaricomycotina</taxon>
        <taxon>Agaricomycetes</taxon>
        <taxon>Polyporales</taxon>
        <taxon>Polyporaceae</taxon>
        <taxon>Lentinus</taxon>
    </lineage>
</organism>
<dbReference type="Proteomes" id="UP000313359">
    <property type="component" value="Unassembled WGS sequence"/>
</dbReference>
<dbReference type="EMBL" id="ML122276">
    <property type="protein sequence ID" value="RPD58240.1"/>
    <property type="molecule type" value="Genomic_DNA"/>
</dbReference>
<protein>
    <submittedName>
        <fullName evidence="2">Uncharacterized protein</fullName>
    </submittedName>
</protein>
<keyword evidence="3" id="KW-1185">Reference proteome</keyword>
<dbReference type="AlphaFoldDB" id="A0A5C2S414"/>
<proteinExistence type="predicted"/>
<evidence type="ECO:0000313" key="3">
    <source>
        <dbReference type="Proteomes" id="UP000313359"/>
    </source>
</evidence>
<feature type="region of interest" description="Disordered" evidence="1">
    <location>
        <begin position="32"/>
        <end position="51"/>
    </location>
</feature>
<reference evidence="2" key="1">
    <citation type="journal article" date="2018" name="Genome Biol. Evol.">
        <title>Genomics and development of Lentinus tigrinus, a white-rot wood-decaying mushroom with dimorphic fruiting bodies.</title>
        <authorList>
            <person name="Wu B."/>
            <person name="Xu Z."/>
            <person name="Knudson A."/>
            <person name="Carlson A."/>
            <person name="Chen N."/>
            <person name="Kovaka S."/>
            <person name="LaButti K."/>
            <person name="Lipzen A."/>
            <person name="Pennachio C."/>
            <person name="Riley R."/>
            <person name="Schakwitz W."/>
            <person name="Umezawa K."/>
            <person name="Ohm R.A."/>
            <person name="Grigoriev I.V."/>
            <person name="Nagy L.G."/>
            <person name="Gibbons J."/>
            <person name="Hibbett D."/>
        </authorList>
    </citation>
    <scope>NUCLEOTIDE SEQUENCE [LARGE SCALE GENOMIC DNA]</scope>
    <source>
        <strain evidence="2">ALCF2SS1-6</strain>
    </source>
</reference>
<evidence type="ECO:0000313" key="2">
    <source>
        <dbReference type="EMBL" id="RPD58240.1"/>
    </source>
</evidence>